<keyword evidence="3" id="KW-1185">Reference proteome</keyword>
<feature type="domain" description="Mycothiol-dependent maleylpyruvate isomerase metal-binding" evidence="1">
    <location>
        <begin position="38"/>
        <end position="122"/>
    </location>
</feature>
<name>A0A1C5JPE1_9ACTN</name>
<gene>
    <name evidence="2" type="ORF">GA0074704_4762</name>
</gene>
<evidence type="ECO:0000313" key="3">
    <source>
        <dbReference type="Proteomes" id="UP000198210"/>
    </source>
</evidence>
<organism evidence="2 3">
    <name type="scientific">Micromonospora siamensis</name>
    <dbReference type="NCBI Taxonomy" id="299152"/>
    <lineage>
        <taxon>Bacteria</taxon>
        <taxon>Bacillati</taxon>
        <taxon>Actinomycetota</taxon>
        <taxon>Actinomycetes</taxon>
        <taxon>Micromonosporales</taxon>
        <taxon>Micromonosporaceae</taxon>
        <taxon>Micromonospora</taxon>
    </lineage>
</organism>
<proteinExistence type="predicted"/>
<dbReference type="Pfam" id="PF11716">
    <property type="entry name" value="MDMPI_N"/>
    <property type="match status" value="1"/>
</dbReference>
<reference evidence="2 3" key="1">
    <citation type="submission" date="2016-06" db="EMBL/GenBank/DDBJ databases">
        <authorList>
            <person name="Kjaerup R.B."/>
            <person name="Dalgaard T.S."/>
            <person name="Juul-Madsen H.R."/>
        </authorList>
    </citation>
    <scope>NUCLEOTIDE SEQUENCE [LARGE SCALE GENOMIC DNA]</scope>
    <source>
        <strain evidence="2 3">DSM 45097</strain>
    </source>
</reference>
<accession>A0A1C5JPE1</accession>
<dbReference type="Proteomes" id="UP000198210">
    <property type="component" value="Chromosome I"/>
</dbReference>
<dbReference type="AlphaFoldDB" id="A0A1C5JPE1"/>
<dbReference type="Gene3D" id="1.20.120.450">
    <property type="entry name" value="dinb family like domain"/>
    <property type="match status" value="1"/>
</dbReference>
<sequence>MANLTPGRPAGAGSRPVRGSAERVAAGSVGRVALLDLVAAERHRFADLIDSLTPEQLDTPSLCGEWTVRQVAGHVVAPFATRRSWFLPLLLHSRFSLHRANAELARMVARRPVAELTGELRRNARNPFAPPVVGQLGQLTDLQVHAQDVRRPLGLAYALDPEPARTSLDFLVSRRSVAFGPRRLRGGLRFATTDLDWAWGDGPEVRGTAEAIMMALTGRTVVLPELTGDGAAVLRKRSAR</sequence>
<dbReference type="NCBIfam" id="TIGR03083">
    <property type="entry name" value="maleylpyruvate isomerase family mycothiol-dependent enzyme"/>
    <property type="match status" value="1"/>
</dbReference>
<dbReference type="InterPro" id="IPR017517">
    <property type="entry name" value="Maleyloyr_isom"/>
</dbReference>
<evidence type="ECO:0000259" key="1">
    <source>
        <dbReference type="Pfam" id="PF11716"/>
    </source>
</evidence>
<dbReference type="InterPro" id="IPR024344">
    <property type="entry name" value="MDMPI_metal-binding"/>
</dbReference>
<evidence type="ECO:0000313" key="2">
    <source>
        <dbReference type="EMBL" id="SCG72455.1"/>
    </source>
</evidence>
<protein>
    <submittedName>
        <fullName evidence="2">TIGR03083 family protein</fullName>
    </submittedName>
</protein>
<dbReference type="SUPFAM" id="SSF109854">
    <property type="entry name" value="DinB/YfiT-like putative metalloenzymes"/>
    <property type="match status" value="1"/>
</dbReference>
<dbReference type="InterPro" id="IPR034660">
    <property type="entry name" value="DinB/YfiT-like"/>
</dbReference>
<dbReference type="GO" id="GO:0046872">
    <property type="term" value="F:metal ion binding"/>
    <property type="evidence" value="ECO:0007669"/>
    <property type="project" value="InterPro"/>
</dbReference>
<dbReference type="EMBL" id="LT607751">
    <property type="protein sequence ID" value="SCG72455.1"/>
    <property type="molecule type" value="Genomic_DNA"/>
</dbReference>